<name>A0A075G018_9EURY</name>
<dbReference type="AlphaFoldDB" id="A0A075G018"/>
<dbReference type="EMBL" id="KF900443">
    <property type="protein sequence ID" value="AIE95207.1"/>
    <property type="molecule type" value="Genomic_DNA"/>
</dbReference>
<sequence>MSNNGGTPRRIIGGGLSGLAAAINFAKNDESVEVHEARKDIGMQFHPNYQVLLKESPETPASESDATSYLNRWGLNPQFQYKDAKKFLCCTQKRDFTISLKEPLPLILRGGENSLERGLAKEAEDLGVDFHFKSRPKARPGDIMSAGSYRTDMAAFGAYYENSDFPRDQFLYMHDEKYSPRGWYLYIIPMDKDTIKVMNCCSKPHAKKVKKLLYKAVEERPVLRDIIDGAKPTGTVGGQGGVHFPKTAIKDGVYHTGEAAGFQDPWRGFGMNYAIESGVLAQRAISNSQNYDKLWKAQFKERKKADIARRGIFALLGNKAFEYGMRKIKDGDEVDWEEINPSGWKKSLIYNTFYSIEMAKKTVWDSW</sequence>
<protein>
    <submittedName>
        <fullName evidence="1">Dehydrogenases (Flavoproteins)</fullName>
    </submittedName>
</protein>
<dbReference type="InterPro" id="IPR050407">
    <property type="entry name" value="Geranylgeranyl_reductase"/>
</dbReference>
<reference evidence="1" key="1">
    <citation type="journal article" date="2014" name="Genome Biol. Evol.">
        <title>Pangenome evidence for extensive interdomain horizontal transfer affecting lineage core and shell genes in uncultured planktonic thaumarchaeota and euryarchaeota.</title>
        <authorList>
            <person name="Deschamps P."/>
            <person name="Zivanovic Y."/>
            <person name="Moreira D."/>
            <person name="Rodriguez-Valera F."/>
            <person name="Lopez-Garcia P."/>
        </authorList>
    </citation>
    <scope>NUCLEOTIDE SEQUENCE</scope>
</reference>
<accession>A0A075G018</accession>
<organism evidence="1">
    <name type="scientific">uncultured marine group II/III euryarchaeote AD1000_59_C09</name>
    <dbReference type="NCBI Taxonomy" id="1457791"/>
    <lineage>
        <taxon>Archaea</taxon>
        <taxon>Methanobacteriati</taxon>
        <taxon>Methanobacteriota</taxon>
        <taxon>environmental samples</taxon>
    </lineage>
</organism>
<dbReference type="InterPro" id="IPR036188">
    <property type="entry name" value="FAD/NAD-bd_sf"/>
</dbReference>
<dbReference type="PANTHER" id="PTHR42685">
    <property type="entry name" value="GERANYLGERANYL DIPHOSPHATE REDUCTASE"/>
    <property type="match status" value="1"/>
</dbReference>
<dbReference type="SUPFAM" id="SSF51905">
    <property type="entry name" value="FAD/NAD(P)-binding domain"/>
    <property type="match status" value="1"/>
</dbReference>
<evidence type="ECO:0000313" key="1">
    <source>
        <dbReference type="EMBL" id="AIE95207.1"/>
    </source>
</evidence>
<dbReference type="PANTHER" id="PTHR42685:SF18">
    <property type="entry name" value="DIGERANYLGERANYLGLYCEROPHOSPHOLIPID REDUCTASE"/>
    <property type="match status" value="1"/>
</dbReference>
<dbReference type="Pfam" id="PF13450">
    <property type="entry name" value="NAD_binding_8"/>
    <property type="match status" value="1"/>
</dbReference>
<proteinExistence type="predicted"/>
<dbReference type="Gene3D" id="3.50.50.60">
    <property type="entry name" value="FAD/NAD(P)-binding domain"/>
    <property type="match status" value="2"/>
</dbReference>